<feature type="region of interest" description="Disordered" evidence="2">
    <location>
        <begin position="299"/>
        <end position="321"/>
    </location>
</feature>
<feature type="compositionally biased region" description="Basic residues" evidence="2">
    <location>
        <begin position="34"/>
        <end position="43"/>
    </location>
</feature>
<dbReference type="PROSITE" id="PS50157">
    <property type="entry name" value="ZINC_FINGER_C2H2_2"/>
    <property type="match status" value="3"/>
</dbReference>
<feature type="domain" description="C2H2-type" evidence="3">
    <location>
        <begin position="178"/>
        <end position="205"/>
    </location>
</feature>
<dbReference type="EMBL" id="JACGCM010001259">
    <property type="protein sequence ID" value="KAF6157807.1"/>
    <property type="molecule type" value="Genomic_DNA"/>
</dbReference>
<proteinExistence type="predicted"/>
<dbReference type="AlphaFoldDB" id="A0A7J7MSK0"/>
<accession>A0A7J7MSK0</accession>
<dbReference type="PANTHER" id="PTHR47591">
    <property type="entry name" value="ZINC FINGER PROTEIN ZAT2-RELATED"/>
    <property type="match status" value="1"/>
</dbReference>
<name>A0A7J7MSK0_9MAGN</name>
<keyword evidence="1" id="KW-0862">Zinc</keyword>
<evidence type="ECO:0000313" key="4">
    <source>
        <dbReference type="EMBL" id="KAF6157807.1"/>
    </source>
</evidence>
<dbReference type="OrthoDB" id="6077919at2759"/>
<evidence type="ECO:0000313" key="5">
    <source>
        <dbReference type="Proteomes" id="UP000541444"/>
    </source>
</evidence>
<protein>
    <recommendedName>
        <fullName evidence="3">C2H2-type domain-containing protein</fullName>
    </recommendedName>
</protein>
<gene>
    <name evidence="4" type="ORF">GIB67_038275</name>
</gene>
<dbReference type="InterPro" id="IPR036236">
    <property type="entry name" value="Znf_C2H2_sf"/>
</dbReference>
<feature type="domain" description="C2H2-type" evidence="3">
    <location>
        <begin position="241"/>
        <end position="270"/>
    </location>
</feature>
<dbReference type="Proteomes" id="UP000541444">
    <property type="component" value="Unassembled WGS sequence"/>
</dbReference>
<dbReference type="SUPFAM" id="SSF57667">
    <property type="entry name" value="beta-beta-alpha zinc fingers"/>
    <property type="match status" value="1"/>
</dbReference>
<dbReference type="Pfam" id="PF13912">
    <property type="entry name" value="zf-C2H2_6"/>
    <property type="match status" value="3"/>
</dbReference>
<dbReference type="Gene3D" id="3.30.160.60">
    <property type="entry name" value="Classic Zinc Finger"/>
    <property type="match status" value="1"/>
</dbReference>
<feature type="domain" description="C2H2-type" evidence="3">
    <location>
        <begin position="68"/>
        <end position="95"/>
    </location>
</feature>
<comment type="caution">
    <text evidence="4">The sequence shown here is derived from an EMBL/GenBank/DDBJ whole genome shotgun (WGS) entry which is preliminary data.</text>
</comment>
<dbReference type="InterPro" id="IPR013087">
    <property type="entry name" value="Znf_C2H2_type"/>
</dbReference>
<evidence type="ECO:0000256" key="1">
    <source>
        <dbReference type="PROSITE-ProRule" id="PRU00042"/>
    </source>
</evidence>
<sequence>MSNLGEDSSEAGFFRPPIDFDDDGASSSRDTQGHPHKKKRTKVIRLGPSPLKSSSSLKPDYDGPKIRQTCTECGKQFWSKKALFGHMRCHPERQWRGMGGPVNLRRQNLLDDARPRGSRPGPSPRDEYTEEDQEVATCLLMLASSEIEVAQNINIDRAGPFRTMDTDGAEPSGLSYRFKCSSCKKVFGSHQALGGHRASHKNIKGCFANMRTEGEDDRGCGLPNDERVDDAEEGAITVLGHKCSICLKVFPSGQALGGHKRCHWEKGEDPIQQGLGLELGLGLNNPSTSREGNVLDLNLPAPTDSSSSSSSNPDLDLKLGI</sequence>
<dbReference type="GO" id="GO:0008270">
    <property type="term" value="F:zinc ion binding"/>
    <property type="evidence" value="ECO:0007669"/>
    <property type="project" value="UniProtKB-KW"/>
</dbReference>
<feature type="compositionally biased region" description="Low complexity" evidence="2">
    <location>
        <begin position="48"/>
        <end position="58"/>
    </location>
</feature>
<keyword evidence="1" id="KW-0863">Zinc-finger</keyword>
<feature type="region of interest" description="Disordered" evidence="2">
    <location>
        <begin position="1"/>
        <end position="64"/>
    </location>
</feature>
<keyword evidence="1" id="KW-0479">Metal-binding</keyword>
<reference evidence="4 5" key="1">
    <citation type="journal article" date="2020" name="IScience">
        <title>Genome Sequencing of the Endangered Kingdonia uniflora (Circaeasteraceae, Ranunculales) Reveals Potential Mechanisms of Evolutionary Specialization.</title>
        <authorList>
            <person name="Sun Y."/>
            <person name="Deng T."/>
            <person name="Zhang A."/>
            <person name="Moore M.J."/>
            <person name="Landis J.B."/>
            <person name="Lin N."/>
            <person name="Zhang H."/>
            <person name="Zhang X."/>
            <person name="Huang J."/>
            <person name="Zhang X."/>
            <person name="Sun H."/>
            <person name="Wang H."/>
        </authorList>
    </citation>
    <scope>NUCLEOTIDE SEQUENCE [LARGE SCALE GENOMIC DNA]</scope>
    <source>
        <strain evidence="4">TB1705</strain>
        <tissue evidence="4">Leaf</tissue>
    </source>
</reference>
<keyword evidence="5" id="KW-1185">Reference proteome</keyword>
<dbReference type="PROSITE" id="PS00028">
    <property type="entry name" value="ZINC_FINGER_C2H2_1"/>
    <property type="match status" value="3"/>
</dbReference>
<dbReference type="PANTHER" id="PTHR47591:SF1">
    <property type="entry name" value="ZINC FINGER PROTEIN ZAT2-RELATED"/>
    <property type="match status" value="1"/>
</dbReference>
<evidence type="ECO:0000259" key="3">
    <source>
        <dbReference type="PROSITE" id="PS50157"/>
    </source>
</evidence>
<feature type="region of interest" description="Disordered" evidence="2">
    <location>
        <begin position="97"/>
        <end position="130"/>
    </location>
</feature>
<organism evidence="4 5">
    <name type="scientific">Kingdonia uniflora</name>
    <dbReference type="NCBI Taxonomy" id="39325"/>
    <lineage>
        <taxon>Eukaryota</taxon>
        <taxon>Viridiplantae</taxon>
        <taxon>Streptophyta</taxon>
        <taxon>Embryophyta</taxon>
        <taxon>Tracheophyta</taxon>
        <taxon>Spermatophyta</taxon>
        <taxon>Magnoliopsida</taxon>
        <taxon>Ranunculales</taxon>
        <taxon>Circaeasteraceae</taxon>
        <taxon>Kingdonia</taxon>
    </lineage>
</organism>
<dbReference type="SMART" id="SM00355">
    <property type="entry name" value="ZnF_C2H2"/>
    <property type="match status" value="3"/>
</dbReference>
<evidence type="ECO:0000256" key="2">
    <source>
        <dbReference type="SAM" id="MobiDB-lite"/>
    </source>
</evidence>